<reference evidence="3" key="1">
    <citation type="submission" date="2015-10" db="EMBL/GenBank/DDBJ databases">
        <title>Niche specialization of a soil ammonia-oxidizing archaeon, Candidatus Nitrosocosmicus oleophilus.</title>
        <authorList>
            <person name="Jung M.-Y."/>
            <person name="Rhee S.-K."/>
        </authorList>
    </citation>
    <scope>NUCLEOTIDE SEQUENCE [LARGE SCALE GENOMIC DNA]</scope>
    <source>
        <strain evidence="3">MY3</strain>
    </source>
</reference>
<proteinExistence type="predicted"/>
<evidence type="ECO:0000313" key="2">
    <source>
        <dbReference type="EMBL" id="ALI34608.1"/>
    </source>
</evidence>
<gene>
    <name evidence="2" type="ORF">NMY3_00395</name>
</gene>
<dbReference type="EMBL" id="CP012850">
    <property type="protein sequence ID" value="ALI34608.1"/>
    <property type="molecule type" value="Genomic_DNA"/>
</dbReference>
<sequence length="237" mass="27359">MFSSGKVLFFKYIFFLGLTSFVNFNPSLVRIFGRPQTSKIWLLFFASFFFLFMIIYFSPLDDEQLTFAHSFFGGNDASLNGTQTQSIGNYVVDLLVNPSKPMIGKDTSFLFRLTSKAGDELIELPVSFSIFKDGKPVFSNPNNFTLVRQGHYDFNYTFNEPGKYILFVDIKDIFYTLNILNSEFEVNVQVPIAKRIYDLIQAFVLNYYYIYIILGALIGISFIVNSKRRKDVKKMSE</sequence>
<organism evidence="2 3">
    <name type="scientific">Candidatus Nitrosocosmicus oleophilus</name>
    <dbReference type="NCBI Taxonomy" id="1353260"/>
    <lineage>
        <taxon>Archaea</taxon>
        <taxon>Nitrososphaerota</taxon>
        <taxon>Nitrososphaeria</taxon>
        <taxon>Nitrososphaerales</taxon>
        <taxon>Nitrososphaeraceae</taxon>
        <taxon>Candidatus Nitrosocosmicus</taxon>
    </lineage>
</organism>
<accession>A0A654LTB2</accession>
<keyword evidence="1" id="KW-0472">Membrane</keyword>
<keyword evidence="1" id="KW-0812">Transmembrane</keyword>
<protein>
    <submittedName>
        <fullName evidence="2">Uncharacterized protein</fullName>
    </submittedName>
</protein>
<feature type="transmembrane region" description="Helical" evidence="1">
    <location>
        <begin position="12"/>
        <end position="33"/>
    </location>
</feature>
<dbReference type="KEGG" id="taa:NMY3_00395"/>
<dbReference type="AlphaFoldDB" id="A0A654LTB2"/>
<keyword evidence="1" id="KW-1133">Transmembrane helix</keyword>
<feature type="transmembrane region" description="Helical" evidence="1">
    <location>
        <begin position="40"/>
        <end position="58"/>
    </location>
</feature>
<dbReference type="InterPro" id="IPR017868">
    <property type="entry name" value="Filamin/ABP280_repeat-like"/>
</dbReference>
<feature type="transmembrane region" description="Helical" evidence="1">
    <location>
        <begin position="207"/>
        <end position="225"/>
    </location>
</feature>
<evidence type="ECO:0000256" key="1">
    <source>
        <dbReference type="SAM" id="Phobius"/>
    </source>
</evidence>
<dbReference type="OrthoDB" id="11577at2157"/>
<evidence type="ECO:0000313" key="3">
    <source>
        <dbReference type="Proteomes" id="UP000058925"/>
    </source>
</evidence>
<dbReference type="PROSITE" id="PS50194">
    <property type="entry name" value="FILAMIN_REPEAT"/>
    <property type="match status" value="1"/>
</dbReference>
<dbReference type="Proteomes" id="UP000058925">
    <property type="component" value="Chromosome"/>
</dbReference>
<name>A0A654LTB2_9ARCH</name>
<keyword evidence="3" id="KW-1185">Reference proteome</keyword>